<dbReference type="PANTHER" id="PTHR11178:SF25">
    <property type="entry name" value="NIFU-LIKE PROTEIN 3, CHLOROPLASTIC"/>
    <property type="match status" value="1"/>
</dbReference>
<organism evidence="3 4">
    <name type="scientific">miscellaneous Crenarchaeota group-1 archaeon SG8-32-3</name>
    <dbReference type="NCBI Taxonomy" id="1685125"/>
    <lineage>
        <taxon>Archaea</taxon>
        <taxon>Candidatus Bathyarchaeota</taxon>
        <taxon>MCG-1</taxon>
    </lineage>
</organism>
<dbReference type="AlphaFoldDB" id="A0A0M0BV48"/>
<sequence>MSESLEKRVEAALAEIKPQIQADGGDIDLVAIENNIVKVRLRGACVGCPMSALTLKAGVERAIKQKVPEIQSVEAVQ</sequence>
<name>A0A0M0BV48_9ARCH</name>
<dbReference type="GO" id="GO:0051536">
    <property type="term" value="F:iron-sulfur cluster binding"/>
    <property type="evidence" value="ECO:0007669"/>
    <property type="project" value="InterPro"/>
</dbReference>
<evidence type="ECO:0000259" key="2">
    <source>
        <dbReference type="Pfam" id="PF01106"/>
    </source>
</evidence>
<protein>
    <submittedName>
        <fullName evidence="3">Nitrogen fixation protein NifU</fullName>
    </submittedName>
</protein>
<evidence type="ECO:0000313" key="4">
    <source>
        <dbReference type="Proteomes" id="UP000054016"/>
    </source>
</evidence>
<proteinExistence type="inferred from homology"/>
<gene>
    <name evidence="3" type="ORF">AC478_00185</name>
</gene>
<dbReference type="Pfam" id="PF01106">
    <property type="entry name" value="NifU"/>
    <property type="match status" value="1"/>
</dbReference>
<accession>A0A0M0BV48</accession>
<evidence type="ECO:0000313" key="3">
    <source>
        <dbReference type="EMBL" id="KON32478.1"/>
    </source>
</evidence>
<reference evidence="4" key="1">
    <citation type="submission" date="2015-06" db="EMBL/GenBank/DDBJ databases">
        <title>New insights into the roles of widespread benthic archaea in carbon and nitrogen cycling.</title>
        <authorList>
            <person name="Lazar C.S."/>
            <person name="Baker B.J."/>
            <person name="Seitz K.W."/>
            <person name="Hyde A.S."/>
            <person name="Dick G.J."/>
            <person name="Hinrichs K.-U."/>
            <person name="Teske A.P."/>
        </authorList>
    </citation>
    <scope>NUCLEOTIDE SEQUENCE [LARGE SCALE GENOMIC DNA]</scope>
</reference>
<dbReference type="EMBL" id="LFWV01000001">
    <property type="protein sequence ID" value="KON32478.1"/>
    <property type="molecule type" value="Genomic_DNA"/>
</dbReference>
<dbReference type="Gene3D" id="3.30.300.130">
    <property type="entry name" value="Fe-S cluster assembly (FSCA)"/>
    <property type="match status" value="1"/>
</dbReference>
<dbReference type="GO" id="GO:0016226">
    <property type="term" value="P:iron-sulfur cluster assembly"/>
    <property type="evidence" value="ECO:0007669"/>
    <property type="project" value="InterPro"/>
</dbReference>
<dbReference type="InterPro" id="IPR034904">
    <property type="entry name" value="FSCA_dom_sf"/>
</dbReference>
<evidence type="ECO:0000256" key="1">
    <source>
        <dbReference type="ARBA" id="ARBA00006420"/>
    </source>
</evidence>
<comment type="caution">
    <text evidence="3">The sequence shown here is derived from an EMBL/GenBank/DDBJ whole genome shotgun (WGS) entry which is preliminary data.</text>
</comment>
<dbReference type="Proteomes" id="UP000054016">
    <property type="component" value="Unassembled WGS sequence"/>
</dbReference>
<dbReference type="PANTHER" id="PTHR11178">
    <property type="entry name" value="IRON-SULFUR CLUSTER SCAFFOLD PROTEIN NFU-RELATED"/>
    <property type="match status" value="1"/>
</dbReference>
<comment type="similarity">
    <text evidence="1">Belongs to the NifU family.</text>
</comment>
<dbReference type="InterPro" id="IPR001075">
    <property type="entry name" value="NIF_FeS_clus_asmbl_NifU_C"/>
</dbReference>
<dbReference type="SUPFAM" id="SSF117916">
    <property type="entry name" value="Fe-S cluster assembly (FSCA) domain-like"/>
    <property type="match status" value="1"/>
</dbReference>
<feature type="domain" description="NIF system FeS cluster assembly NifU C-terminal" evidence="2">
    <location>
        <begin position="9"/>
        <end position="74"/>
    </location>
</feature>
<dbReference type="GO" id="GO:0005506">
    <property type="term" value="F:iron ion binding"/>
    <property type="evidence" value="ECO:0007669"/>
    <property type="project" value="InterPro"/>
</dbReference>